<sequence>AEIYSHCMDDNENSNLVPKDCCAGFNNLDYSKMDLKLMEEVLKHIDFYDSRFCIAVITIIFNPLFWNLVRTTCVTRRRHTHIPHFPHKLDQ</sequence>
<keyword evidence="1" id="KW-1133">Transmembrane helix</keyword>
<keyword evidence="1" id="KW-0812">Transmembrane</keyword>
<reference evidence="2" key="1">
    <citation type="submission" date="2021-04" db="EMBL/GenBank/DDBJ databases">
        <authorList>
            <consortium name="Wellcome Sanger Institute Data Sharing"/>
        </authorList>
    </citation>
    <scope>NUCLEOTIDE SEQUENCE [LARGE SCALE GENOMIC DNA]</scope>
</reference>
<dbReference type="Ensembl" id="ENSENLT00000054631.1">
    <property type="protein sequence ID" value="ENSENLP00000053358.1"/>
    <property type="gene ID" value="ENSENLG00000022277.1"/>
</dbReference>
<reference evidence="2" key="3">
    <citation type="submission" date="2025-09" db="UniProtKB">
        <authorList>
            <consortium name="Ensembl"/>
        </authorList>
    </citation>
    <scope>IDENTIFICATION</scope>
</reference>
<protein>
    <submittedName>
        <fullName evidence="2">Uncharacterized protein</fullName>
    </submittedName>
</protein>
<reference evidence="2" key="2">
    <citation type="submission" date="2025-08" db="UniProtKB">
        <authorList>
            <consortium name="Ensembl"/>
        </authorList>
    </citation>
    <scope>IDENTIFICATION</scope>
</reference>
<dbReference type="InParanoid" id="A0A665XAG0"/>
<evidence type="ECO:0000313" key="3">
    <source>
        <dbReference type="Proteomes" id="UP000472264"/>
    </source>
</evidence>
<proteinExistence type="predicted"/>
<evidence type="ECO:0000313" key="2">
    <source>
        <dbReference type="Ensembl" id="ENSENLP00000053358.1"/>
    </source>
</evidence>
<keyword evidence="1" id="KW-0472">Membrane</keyword>
<keyword evidence="3" id="KW-1185">Reference proteome</keyword>
<feature type="transmembrane region" description="Helical" evidence="1">
    <location>
        <begin position="48"/>
        <end position="69"/>
    </location>
</feature>
<dbReference type="Proteomes" id="UP000472264">
    <property type="component" value="Chromosome 19"/>
</dbReference>
<organism evidence="2 3">
    <name type="scientific">Echeneis naucrates</name>
    <name type="common">Live sharksucker</name>
    <dbReference type="NCBI Taxonomy" id="173247"/>
    <lineage>
        <taxon>Eukaryota</taxon>
        <taxon>Metazoa</taxon>
        <taxon>Chordata</taxon>
        <taxon>Craniata</taxon>
        <taxon>Vertebrata</taxon>
        <taxon>Euteleostomi</taxon>
        <taxon>Actinopterygii</taxon>
        <taxon>Neopterygii</taxon>
        <taxon>Teleostei</taxon>
        <taxon>Neoteleostei</taxon>
        <taxon>Acanthomorphata</taxon>
        <taxon>Carangaria</taxon>
        <taxon>Carangiformes</taxon>
        <taxon>Echeneidae</taxon>
        <taxon>Echeneis</taxon>
    </lineage>
</organism>
<accession>A0A665XAG0</accession>
<evidence type="ECO:0000256" key="1">
    <source>
        <dbReference type="SAM" id="Phobius"/>
    </source>
</evidence>
<dbReference type="AlphaFoldDB" id="A0A665XAG0"/>
<name>A0A665XAG0_ECHNA</name>